<feature type="region of interest" description="Disordered" evidence="1">
    <location>
        <begin position="374"/>
        <end position="401"/>
    </location>
</feature>
<feature type="domain" description="DUF4774" evidence="2">
    <location>
        <begin position="409"/>
        <end position="458"/>
    </location>
</feature>
<dbReference type="Pfam" id="PF15999">
    <property type="entry name" value="DUF4774"/>
    <property type="match status" value="1"/>
</dbReference>
<gene>
    <name evidence="3" type="ORF">AAG570_008757</name>
</gene>
<keyword evidence="4" id="KW-1185">Reference proteome</keyword>
<accession>A0ABD0YRT4</accession>
<name>A0ABD0YRT4_9HEMI</name>
<evidence type="ECO:0000313" key="3">
    <source>
        <dbReference type="EMBL" id="KAL1138695.1"/>
    </source>
</evidence>
<feature type="compositionally biased region" description="Low complexity" evidence="1">
    <location>
        <begin position="386"/>
        <end position="397"/>
    </location>
</feature>
<dbReference type="AlphaFoldDB" id="A0ABD0YRT4"/>
<organism evidence="3 4">
    <name type="scientific">Ranatra chinensis</name>
    <dbReference type="NCBI Taxonomy" id="642074"/>
    <lineage>
        <taxon>Eukaryota</taxon>
        <taxon>Metazoa</taxon>
        <taxon>Ecdysozoa</taxon>
        <taxon>Arthropoda</taxon>
        <taxon>Hexapoda</taxon>
        <taxon>Insecta</taxon>
        <taxon>Pterygota</taxon>
        <taxon>Neoptera</taxon>
        <taxon>Paraneoptera</taxon>
        <taxon>Hemiptera</taxon>
        <taxon>Heteroptera</taxon>
        <taxon>Panheteroptera</taxon>
        <taxon>Nepomorpha</taxon>
        <taxon>Nepidae</taxon>
        <taxon>Ranatrinae</taxon>
        <taxon>Ranatra</taxon>
    </lineage>
</organism>
<feature type="region of interest" description="Disordered" evidence="1">
    <location>
        <begin position="104"/>
        <end position="129"/>
    </location>
</feature>
<dbReference type="Proteomes" id="UP001558652">
    <property type="component" value="Unassembled WGS sequence"/>
</dbReference>
<reference evidence="3 4" key="1">
    <citation type="submission" date="2024-07" db="EMBL/GenBank/DDBJ databases">
        <title>Chromosome-level genome assembly of the water stick insect Ranatra chinensis (Heteroptera: Nepidae).</title>
        <authorList>
            <person name="Liu X."/>
        </authorList>
    </citation>
    <scope>NUCLEOTIDE SEQUENCE [LARGE SCALE GENOMIC DNA]</scope>
    <source>
        <strain evidence="3">Cailab_2021Rc</strain>
        <tissue evidence="3">Muscle</tissue>
    </source>
</reference>
<feature type="compositionally biased region" description="Basic and acidic residues" evidence="1">
    <location>
        <begin position="104"/>
        <end position="125"/>
    </location>
</feature>
<dbReference type="EMBL" id="JBFDAA010000003">
    <property type="protein sequence ID" value="KAL1138695.1"/>
    <property type="molecule type" value="Genomic_DNA"/>
</dbReference>
<sequence>MAFKCQNITSIPIASVAMGFRVPPPRLWLPCRFYKHPDPSSVRHFLASPLFATMFLQAFTVVNDTPMSGDRGVDRFRSDIRLRVVYNGSSTASHRSVREGWGKRWESERRSEECNTEKEREEGMRGRKGRRSEASPVVLLGAVLAAVDSYPQTFQYQRQLYYNPPLPALHQGILPAPSPAVQRQFVAQRPVEFTPRGNEPFVYVYTREGETAGSGGQVFVVRPRDDKEEESSGGSIFTNPFAVIQGYFPWTSGTGNKPEEKPTEAESVEITENQPETKPERVVEPAASQIASGVPTLADNQRRFFMAGPEQAQFFGAPSQFHFRGLQDQRGALNDRAGQAAINFQNYLALAKLKKKSHGEGFDNNAAIAVEAAEKNSAETSDEASTEGGAESAESSAVSVNQDLGPSIAQAKPHAVSVAGPGGVASAAPVGTAVVGAGGMALSAPSATAVAGAKGHKQASPAKLKAYFKQANLPGYFVQY</sequence>
<evidence type="ECO:0000259" key="2">
    <source>
        <dbReference type="Pfam" id="PF15999"/>
    </source>
</evidence>
<protein>
    <recommendedName>
        <fullName evidence="2">DUF4774 domain-containing protein</fullName>
    </recommendedName>
</protein>
<feature type="region of interest" description="Disordered" evidence="1">
    <location>
        <begin position="252"/>
        <end position="279"/>
    </location>
</feature>
<dbReference type="InterPro" id="IPR031942">
    <property type="entry name" value="DUF4774"/>
</dbReference>
<evidence type="ECO:0000313" key="4">
    <source>
        <dbReference type="Proteomes" id="UP001558652"/>
    </source>
</evidence>
<proteinExistence type="predicted"/>
<comment type="caution">
    <text evidence="3">The sequence shown here is derived from an EMBL/GenBank/DDBJ whole genome shotgun (WGS) entry which is preliminary data.</text>
</comment>
<evidence type="ECO:0000256" key="1">
    <source>
        <dbReference type="SAM" id="MobiDB-lite"/>
    </source>
</evidence>